<feature type="signal peptide" evidence="3">
    <location>
        <begin position="1"/>
        <end position="21"/>
    </location>
</feature>
<dbReference type="Proteomes" id="UP000077755">
    <property type="component" value="Chromosome 6"/>
</dbReference>
<sequence length="149" mass="16455">MKYLISLMMICMLVMAPKSQGTLQVNDCLSAITDIPGCFQEVITSFLTFQIKIGPECCKALLDIEDNCWRTLFPLITSQFPSLVKTFCTTSPPPHPHNLQSLSADYSTFSPEPAWAPEGDTANEPAWAPEEDTANEPAWAPEENTVADQ</sequence>
<dbReference type="GO" id="GO:0080155">
    <property type="term" value="P:regulation of double fertilization forming a zygote and endosperm"/>
    <property type="evidence" value="ECO:0007669"/>
    <property type="project" value="TreeGrafter"/>
</dbReference>
<dbReference type="InterPro" id="IPR008502">
    <property type="entry name" value="Prolamin-like"/>
</dbReference>
<proteinExistence type="predicted"/>
<dbReference type="Gramene" id="KZM91737">
    <property type="protein sequence ID" value="KZM91737"/>
    <property type="gene ID" value="DCAR_020898"/>
</dbReference>
<keyword evidence="1 3" id="KW-0732">Signal</keyword>
<dbReference type="GO" id="GO:0031982">
    <property type="term" value="C:vesicle"/>
    <property type="evidence" value="ECO:0007669"/>
    <property type="project" value="TreeGrafter"/>
</dbReference>
<dbReference type="AlphaFoldDB" id="A0A164WG38"/>
<dbReference type="Pfam" id="PF05617">
    <property type="entry name" value="Prolamin_like"/>
    <property type="match status" value="1"/>
</dbReference>
<feature type="region of interest" description="Disordered" evidence="2">
    <location>
        <begin position="96"/>
        <end position="149"/>
    </location>
</feature>
<evidence type="ECO:0000256" key="2">
    <source>
        <dbReference type="SAM" id="MobiDB-lite"/>
    </source>
</evidence>
<dbReference type="GO" id="GO:0009567">
    <property type="term" value="P:double fertilization forming a zygote and endosperm"/>
    <property type="evidence" value="ECO:0007669"/>
    <property type="project" value="TreeGrafter"/>
</dbReference>
<dbReference type="GO" id="GO:2000008">
    <property type="term" value="P:regulation of protein localization to cell surface"/>
    <property type="evidence" value="ECO:0007669"/>
    <property type="project" value="TreeGrafter"/>
</dbReference>
<evidence type="ECO:0000313" key="4">
    <source>
        <dbReference type="EMBL" id="WOH06020.1"/>
    </source>
</evidence>
<keyword evidence="5" id="KW-1185">Reference proteome</keyword>
<reference evidence="4" key="2">
    <citation type="submission" date="2022-03" db="EMBL/GenBank/DDBJ databases">
        <title>Draft title - Genomic analysis of global carrot germplasm unveils the trajectory of domestication and the origin of high carotenoid orange carrot.</title>
        <authorList>
            <person name="Iorizzo M."/>
            <person name="Ellison S."/>
            <person name="Senalik D."/>
            <person name="Macko-Podgorni A."/>
            <person name="Grzebelus D."/>
            <person name="Bostan H."/>
            <person name="Rolling W."/>
            <person name="Curaba J."/>
            <person name="Simon P."/>
        </authorList>
    </citation>
    <scope>NUCLEOTIDE SEQUENCE</scope>
    <source>
        <tissue evidence="4">Leaf</tissue>
    </source>
</reference>
<evidence type="ECO:0000256" key="3">
    <source>
        <dbReference type="SAM" id="SignalP"/>
    </source>
</evidence>
<dbReference type="OMA" id="TANEPAW"/>
<reference evidence="4" key="1">
    <citation type="journal article" date="2016" name="Nat. Genet.">
        <title>A high-quality carrot genome assembly provides new insights into carotenoid accumulation and asterid genome evolution.</title>
        <authorList>
            <person name="Iorizzo M."/>
            <person name="Ellison S."/>
            <person name="Senalik D."/>
            <person name="Zeng P."/>
            <person name="Satapoomin P."/>
            <person name="Huang J."/>
            <person name="Bowman M."/>
            <person name="Iovene M."/>
            <person name="Sanseverino W."/>
            <person name="Cavagnaro P."/>
            <person name="Yildiz M."/>
            <person name="Macko-Podgorni A."/>
            <person name="Moranska E."/>
            <person name="Grzebelus E."/>
            <person name="Grzebelus D."/>
            <person name="Ashrafi H."/>
            <person name="Zheng Z."/>
            <person name="Cheng S."/>
            <person name="Spooner D."/>
            <person name="Van Deynze A."/>
            <person name="Simon P."/>
        </authorList>
    </citation>
    <scope>NUCLEOTIDE SEQUENCE</scope>
    <source>
        <tissue evidence="4">Leaf</tissue>
    </source>
</reference>
<feature type="compositionally biased region" description="Polar residues" evidence="2">
    <location>
        <begin position="98"/>
        <end position="110"/>
    </location>
</feature>
<accession>A0A164WG38</accession>
<organism evidence="4 5">
    <name type="scientific">Daucus carota subsp. sativus</name>
    <name type="common">Carrot</name>
    <dbReference type="NCBI Taxonomy" id="79200"/>
    <lineage>
        <taxon>Eukaryota</taxon>
        <taxon>Viridiplantae</taxon>
        <taxon>Streptophyta</taxon>
        <taxon>Embryophyta</taxon>
        <taxon>Tracheophyta</taxon>
        <taxon>Spermatophyta</taxon>
        <taxon>Magnoliopsida</taxon>
        <taxon>eudicotyledons</taxon>
        <taxon>Gunneridae</taxon>
        <taxon>Pentapetalae</taxon>
        <taxon>asterids</taxon>
        <taxon>campanulids</taxon>
        <taxon>Apiales</taxon>
        <taxon>Apiaceae</taxon>
        <taxon>Apioideae</taxon>
        <taxon>Scandiceae</taxon>
        <taxon>Daucinae</taxon>
        <taxon>Daucus</taxon>
        <taxon>Daucus sect. Daucus</taxon>
    </lineage>
</organism>
<dbReference type="PANTHER" id="PTHR31181:SF67">
    <property type="entry name" value="PROLAMIN-LIKE PROTEIN (DUF1278)"/>
    <property type="match status" value="1"/>
</dbReference>
<dbReference type="PANTHER" id="PTHR31181">
    <property type="entry name" value="EGG CELL-SECRETED PROTEIN 1.4"/>
    <property type="match status" value="1"/>
</dbReference>
<gene>
    <name evidence="4" type="ORF">DCAR_0625443</name>
</gene>
<name>A0A164WG38_DAUCS</name>
<dbReference type="GO" id="GO:0005576">
    <property type="term" value="C:extracellular region"/>
    <property type="evidence" value="ECO:0007669"/>
    <property type="project" value="TreeGrafter"/>
</dbReference>
<feature type="chain" id="PRO_5043489690" evidence="3">
    <location>
        <begin position="22"/>
        <end position="149"/>
    </location>
</feature>
<protein>
    <submittedName>
        <fullName evidence="4">Uncharacterized protein</fullName>
    </submittedName>
</protein>
<evidence type="ECO:0000256" key="1">
    <source>
        <dbReference type="ARBA" id="ARBA00022729"/>
    </source>
</evidence>
<evidence type="ECO:0000313" key="5">
    <source>
        <dbReference type="Proteomes" id="UP000077755"/>
    </source>
</evidence>
<dbReference type="EMBL" id="CP093348">
    <property type="protein sequence ID" value="WOH06020.1"/>
    <property type="molecule type" value="Genomic_DNA"/>
</dbReference>